<keyword evidence="3" id="KW-1185">Reference proteome</keyword>
<gene>
    <name evidence="2" type="ORF">NPIL_478241</name>
</gene>
<dbReference type="EMBL" id="BMAW01128496">
    <property type="protein sequence ID" value="GFU25701.1"/>
    <property type="molecule type" value="Genomic_DNA"/>
</dbReference>
<feature type="region of interest" description="Disordered" evidence="1">
    <location>
        <begin position="50"/>
        <end position="70"/>
    </location>
</feature>
<accession>A0A8X6UIX8</accession>
<organism evidence="2 3">
    <name type="scientific">Nephila pilipes</name>
    <name type="common">Giant wood spider</name>
    <name type="synonym">Nephila maculata</name>
    <dbReference type="NCBI Taxonomy" id="299642"/>
    <lineage>
        <taxon>Eukaryota</taxon>
        <taxon>Metazoa</taxon>
        <taxon>Ecdysozoa</taxon>
        <taxon>Arthropoda</taxon>
        <taxon>Chelicerata</taxon>
        <taxon>Arachnida</taxon>
        <taxon>Araneae</taxon>
        <taxon>Araneomorphae</taxon>
        <taxon>Entelegynae</taxon>
        <taxon>Araneoidea</taxon>
        <taxon>Nephilidae</taxon>
        <taxon>Nephila</taxon>
    </lineage>
</organism>
<proteinExistence type="predicted"/>
<evidence type="ECO:0000313" key="2">
    <source>
        <dbReference type="EMBL" id="GFU25701.1"/>
    </source>
</evidence>
<protein>
    <submittedName>
        <fullName evidence="2">Uncharacterized protein</fullName>
    </submittedName>
</protein>
<reference evidence="2" key="1">
    <citation type="submission" date="2020-08" db="EMBL/GenBank/DDBJ databases">
        <title>Multicomponent nature underlies the extraordinary mechanical properties of spider dragline silk.</title>
        <authorList>
            <person name="Kono N."/>
            <person name="Nakamura H."/>
            <person name="Mori M."/>
            <person name="Yoshida Y."/>
            <person name="Ohtoshi R."/>
            <person name="Malay A.D."/>
            <person name="Moran D.A.P."/>
            <person name="Tomita M."/>
            <person name="Numata K."/>
            <person name="Arakawa K."/>
        </authorList>
    </citation>
    <scope>NUCLEOTIDE SEQUENCE</scope>
</reference>
<comment type="caution">
    <text evidence="2">The sequence shown here is derived from an EMBL/GenBank/DDBJ whole genome shotgun (WGS) entry which is preliminary data.</text>
</comment>
<dbReference type="Proteomes" id="UP000887013">
    <property type="component" value="Unassembled WGS sequence"/>
</dbReference>
<evidence type="ECO:0000313" key="3">
    <source>
        <dbReference type="Proteomes" id="UP000887013"/>
    </source>
</evidence>
<name>A0A8X6UIX8_NEPPI</name>
<evidence type="ECO:0000256" key="1">
    <source>
        <dbReference type="SAM" id="MobiDB-lite"/>
    </source>
</evidence>
<dbReference type="AlphaFoldDB" id="A0A8X6UIX8"/>
<sequence length="135" mass="14631">MVPTEDLSSDIGSTLTVVPFIDDPQTRDRTVSDRNIVVTQARHLMTTSANHGGITRSSLNHSSPSEGRTTVAGSITSIIETDQRSPSQSMTFATLTHHIPLTTVTNNWTVLSSKMSLRLPMLSSDPHSEDSIRAS</sequence>